<dbReference type="InterPro" id="IPR015946">
    <property type="entry name" value="KH_dom-like_a/b"/>
</dbReference>
<dbReference type="PANTHER" id="PTHR34654">
    <property type="entry name" value="UPF0109 PROTEIN SCO5592"/>
    <property type="match status" value="1"/>
</dbReference>
<organism evidence="4 5">
    <name type="scientific">Candidatus Desulfovibrio intestinipullorum</name>
    <dbReference type="NCBI Taxonomy" id="2838536"/>
    <lineage>
        <taxon>Bacteria</taxon>
        <taxon>Pseudomonadati</taxon>
        <taxon>Thermodesulfobacteriota</taxon>
        <taxon>Desulfovibrionia</taxon>
        <taxon>Desulfovibrionales</taxon>
        <taxon>Desulfovibrionaceae</taxon>
        <taxon>Desulfovibrio</taxon>
    </lineage>
</organism>
<keyword evidence="2 3" id="KW-0694">RNA-binding</keyword>
<dbReference type="GO" id="GO:0071555">
    <property type="term" value="P:cell wall organization"/>
    <property type="evidence" value="ECO:0007669"/>
    <property type="project" value="UniProtKB-KW"/>
</dbReference>
<dbReference type="AlphaFoldDB" id="A0A9D1PVW1"/>
<keyword evidence="3" id="KW-0133">Cell shape</keyword>
<reference evidence="4" key="2">
    <citation type="submission" date="2021-04" db="EMBL/GenBank/DDBJ databases">
        <authorList>
            <person name="Gilroy R."/>
        </authorList>
    </citation>
    <scope>NUCLEOTIDE SEQUENCE</scope>
    <source>
        <strain evidence="4">ChiHecec2B26-446</strain>
    </source>
</reference>
<dbReference type="SUPFAM" id="SSF54814">
    <property type="entry name" value="Prokaryotic type KH domain (KH-domain type II)"/>
    <property type="match status" value="1"/>
</dbReference>
<dbReference type="PANTHER" id="PTHR34654:SF1">
    <property type="entry name" value="RNA-BINDING PROTEIN KHPA"/>
    <property type="match status" value="1"/>
</dbReference>
<protein>
    <recommendedName>
        <fullName evidence="3">RNA-binding protein KhpA</fullName>
    </recommendedName>
    <alternativeName>
        <fullName evidence="3">KH-domain protein A</fullName>
    </alternativeName>
</protein>
<dbReference type="InterPro" id="IPR020627">
    <property type="entry name" value="KhpA"/>
</dbReference>
<dbReference type="GO" id="GO:0009252">
    <property type="term" value="P:peptidoglycan biosynthetic process"/>
    <property type="evidence" value="ECO:0007669"/>
    <property type="project" value="UniProtKB-UniRule"/>
</dbReference>
<dbReference type="CDD" id="cd22533">
    <property type="entry name" value="KH-II_YlqC-like"/>
    <property type="match status" value="1"/>
</dbReference>
<name>A0A9D1PVW1_9BACT</name>
<dbReference type="Gene3D" id="3.30.300.20">
    <property type="match status" value="1"/>
</dbReference>
<comment type="function">
    <text evidence="3">A probable RNA chaperone. Forms a complex with KhpB which binds to cellular RNA and controls its expression. Plays a role in peptidoglycan (PG) homeostasis and cell length regulation.</text>
</comment>
<reference evidence="4" key="1">
    <citation type="journal article" date="2021" name="PeerJ">
        <title>Extensive microbial diversity within the chicken gut microbiome revealed by metagenomics and culture.</title>
        <authorList>
            <person name="Gilroy R."/>
            <person name="Ravi A."/>
            <person name="Getino M."/>
            <person name="Pursley I."/>
            <person name="Horton D.L."/>
            <person name="Alikhan N.F."/>
            <person name="Baker D."/>
            <person name="Gharbi K."/>
            <person name="Hall N."/>
            <person name="Watson M."/>
            <person name="Adriaenssens E.M."/>
            <person name="Foster-Nyarko E."/>
            <person name="Jarju S."/>
            <person name="Secka A."/>
            <person name="Antonio M."/>
            <person name="Oren A."/>
            <person name="Chaudhuri R.R."/>
            <person name="La Ragione R."/>
            <person name="Hildebrand F."/>
            <person name="Pallen M.J."/>
        </authorList>
    </citation>
    <scope>NUCLEOTIDE SEQUENCE</scope>
    <source>
        <strain evidence="4">ChiHecec2B26-446</strain>
    </source>
</reference>
<dbReference type="GO" id="GO:0008360">
    <property type="term" value="P:regulation of cell shape"/>
    <property type="evidence" value="ECO:0007669"/>
    <property type="project" value="UniProtKB-KW"/>
</dbReference>
<dbReference type="GO" id="GO:0003723">
    <property type="term" value="F:RNA binding"/>
    <property type="evidence" value="ECO:0007669"/>
    <property type="project" value="UniProtKB-UniRule"/>
</dbReference>
<keyword evidence="3" id="KW-0143">Chaperone</keyword>
<dbReference type="Pfam" id="PF13083">
    <property type="entry name" value="KH_KhpA-B"/>
    <property type="match status" value="1"/>
</dbReference>
<dbReference type="InterPro" id="IPR009019">
    <property type="entry name" value="KH_sf_prok-type"/>
</dbReference>
<proteinExistence type="inferred from homology"/>
<dbReference type="Proteomes" id="UP000886752">
    <property type="component" value="Unassembled WGS sequence"/>
</dbReference>
<comment type="similarity">
    <text evidence="3">Belongs to the KhpA RNA-binding protein family.</text>
</comment>
<comment type="subunit">
    <text evidence="3">Forms a complex with KhpB.</text>
</comment>
<sequence length="80" mass="8926">MKEFLETIARGLVEHPEAVRVQEVPAKNGSVLQLTVSPEDRGKLIGRQGRTARALRTLLRACALRSGKRLSFEIVTDRND</sequence>
<dbReference type="EMBL" id="DXHV01000035">
    <property type="protein sequence ID" value="HIW00181.1"/>
    <property type="molecule type" value="Genomic_DNA"/>
</dbReference>
<comment type="caution">
    <text evidence="4">The sequence shown here is derived from an EMBL/GenBank/DDBJ whole genome shotgun (WGS) entry which is preliminary data.</text>
</comment>
<evidence type="ECO:0000313" key="4">
    <source>
        <dbReference type="EMBL" id="HIW00181.1"/>
    </source>
</evidence>
<comment type="subcellular location">
    <subcellularLocation>
        <location evidence="3">Cytoplasm</location>
    </subcellularLocation>
</comment>
<evidence type="ECO:0000256" key="2">
    <source>
        <dbReference type="ARBA" id="ARBA00022884"/>
    </source>
</evidence>
<keyword evidence="1 3" id="KW-0963">Cytoplasm</keyword>
<keyword evidence="3" id="KW-0961">Cell wall biogenesis/degradation</keyword>
<accession>A0A9D1PVW1</accession>
<gene>
    <name evidence="3" type="primary">khpA</name>
    <name evidence="4" type="ORF">H9894_03205</name>
</gene>
<dbReference type="HAMAP" id="MF_00088">
    <property type="entry name" value="KhpA"/>
    <property type="match status" value="1"/>
</dbReference>
<dbReference type="GO" id="GO:0005737">
    <property type="term" value="C:cytoplasm"/>
    <property type="evidence" value="ECO:0007669"/>
    <property type="project" value="UniProtKB-SubCell"/>
</dbReference>
<evidence type="ECO:0000313" key="5">
    <source>
        <dbReference type="Proteomes" id="UP000886752"/>
    </source>
</evidence>
<evidence type="ECO:0000256" key="1">
    <source>
        <dbReference type="ARBA" id="ARBA00022490"/>
    </source>
</evidence>
<evidence type="ECO:0000256" key="3">
    <source>
        <dbReference type="HAMAP-Rule" id="MF_00088"/>
    </source>
</evidence>